<organism evidence="1 2">
    <name type="scientific">Nibribacter koreensis</name>
    <dbReference type="NCBI Taxonomy" id="1084519"/>
    <lineage>
        <taxon>Bacteria</taxon>
        <taxon>Pseudomonadati</taxon>
        <taxon>Bacteroidota</taxon>
        <taxon>Cytophagia</taxon>
        <taxon>Cytophagales</taxon>
        <taxon>Hymenobacteraceae</taxon>
        <taxon>Nibribacter</taxon>
    </lineage>
</organism>
<protein>
    <submittedName>
        <fullName evidence="1">Uncharacterized protein</fullName>
    </submittedName>
</protein>
<name>A0ABP8G376_9BACT</name>
<sequence length="155" mass="17473">MPPLAFAGDSESIKIPLEFNKKGEDLITLHKDDKVFVPQQSWTKQHIAMQLPEDLHMPGFYDVFLGDLHVSTIAINIPVSESNLETYSKDELKDIFSNSKFPVDFIAVDSGQSFEKALEKETKDTDLAKYCLILCLLLLLVEIFILRKRASGSPT</sequence>
<keyword evidence="2" id="KW-1185">Reference proteome</keyword>
<dbReference type="EMBL" id="BAABGX010000004">
    <property type="protein sequence ID" value="GAA4316376.1"/>
    <property type="molecule type" value="Genomic_DNA"/>
</dbReference>
<evidence type="ECO:0000313" key="1">
    <source>
        <dbReference type="EMBL" id="GAA4316376.1"/>
    </source>
</evidence>
<accession>A0ABP8G376</accession>
<proteinExistence type="predicted"/>
<evidence type="ECO:0000313" key="2">
    <source>
        <dbReference type="Proteomes" id="UP001501844"/>
    </source>
</evidence>
<comment type="caution">
    <text evidence="1">The sequence shown here is derived from an EMBL/GenBank/DDBJ whole genome shotgun (WGS) entry which is preliminary data.</text>
</comment>
<gene>
    <name evidence="1" type="ORF">GCM10023183_37520</name>
</gene>
<dbReference type="Proteomes" id="UP001501844">
    <property type="component" value="Unassembled WGS sequence"/>
</dbReference>
<reference evidence="2" key="1">
    <citation type="journal article" date="2019" name="Int. J. Syst. Evol. Microbiol.">
        <title>The Global Catalogue of Microorganisms (GCM) 10K type strain sequencing project: providing services to taxonomists for standard genome sequencing and annotation.</title>
        <authorList>
            <consortium name="The Broad Institute Genomics Platform"/>
            <consortium name="The Broad Institute Genome Sequencing Center for Infectious Disease"/>
            <person name="Wu L."/>
            <person name="Ma J."/>
        </authorList>
    </citation>
    <scope>NUCLEOTIDE SEQUENCE [LARGE SCALE GENOMIC DNA]</scope>
    <source>
        <strain evidence="2">JCM 17917</strain>
    </source>
</reference>